<evidence type="ECO:0000313" key="1">
    <source>
        <dbReference type="EMBL" id="VVD95402.1"/>
    </source>
</evidence>
<evidence type="ECO:0000313" key="2">
    <source>
        <dbReference type="Proteomes" id="UP000368474"/>
    </source>
</evidence>
<reference evidence="1 2" key="1">
    <citation type="submission" date="2019-08" db="EMBL/GenBank/DDBJ databases">
        <authorList>
            <person name="Peeters C."/>
        </authorList>
    </citation>
    <scope>NUCLEOTIDE SEQUENCE [LARGE SCALE GENOMIC DNA]</scope>
    <source>
        <strain evidence="1 2">LMG 31116</strain>
    </source>
</reference>
<dbReference type="AlphaFoldDB" id="A0A5E4U7E0"/>
<sequence length="80" mass="8815">MATTSSTLTEKYSVLLTLSQLAAILDRSPEGLRISLSRSSSDWATKINATKVCIGRRVYFRTEAIAALIDEEFSLFKTVA</sequence>
<proteinExistence type="predicted"/>
<name>A0A5E4U7E0_9BURK</name>
<keyword evidence="2" id="KW-1185">Reference proteome</keyword>
<protein>
    <submittedName>
        <fullName evidence="1">Plasmid-related protein</fullName>
    </submittedName>
</protein>
<organism evidence="1 2">
    <name type="scientific">Pandoraea morbifera</name>
    <dbReference type="NCBI Taxonomy" id="2508300"/>
    <lineage>
        <taxon>Bacteria</taxon>
        <taxon>Pseudomonadati</taxon>
        <taxon>Pseudomonadota</taxon>
        <taxon>Betaproteobacteria</taxon>
        <taxon>Burkholderiales</taxon>
        <taxon>Burkholderiaceae</taxon>
        <taxon>Pandoraea</taxon>
    </lineage>
</organism>
<dbReference type="Proteomes" id="UP000368474">
    <property type="component" value="Unassembled WGS sequence"/>
</dbReference>
<gene>
    <name evidence="1" type="ORF">PMO31116_01827</name>
</gene>
<accession>A0A5E4U7E0</accession>
<dbReference type="EMBL" id="CABPSD010000004">
    <property type="protein sequence ID" value="VVD95402.1"/>
    <property type="molecule type" value="Genomic_DNA"/>
</dbReference>